<sequence length="1483" mass="160837">MIVDIAGAGEALRVAVGKLAPEPHIQENVNHALSCFVLMNSSNLSSQAQQKLIATVQKLFPPLYTLCQEDSLRLSVAVTTKILKEKIPETSSIGDARSAAAWDGIATKIFSGLIDFLEEKSDGLRKERVAETFYPLLRDFFFSPPFTFKMSAELRNNAYALLSETVNAHASNQSKLRDQEILGGERIGLVLSRTRDFLLIESLLTLVAWLLPSTKQTTSGRAKRTQFVNEVFGSPKVFKCSAEIVEILENVSTSAWEYTAAKVTDALARSDITFPQPFSLTEIDACGTIFPQPTEFDNLVMDSRAFLGNVIGNGDTFESLKVPYASVISVIVDRNPVSVPNGRALITVQLNKAPLVADTLIKTDEGQEPYLKFFLHSEDLSRFMEALRRRGVGKLSFPGGPPKKATKPRQSIFVASGVKFEGHGSSSPVAPGSSFEDKVKHVEQVYQTNECEDTTSLDPPLQYLPAPSPPIPQGSNRPTGRTISQESETKARPIVSKDPAGIPGPHAKYIPGQPPALVSAPTTPTSVSSKPNAFLSVKATSKSIFGGSDDELSEISEDEPAQALPPPALLPTWRRSHPKDKNAKESTAKTLPVARPLRSGRINNCDSEGPKAPLGEKGHEKASIRVPVITPDTDDLPVMAKTSAFLEETLGDVRSSSTAYLGEQASAASARHSDSTKVMTICADKHQDDTEPTAALLPKTEAMDVPTRKDKLALKSYDPIENKRDTKRAPIPAIDKESANEVGSLAHHKPVSTRIKPRGKKPATGKISKASLAITDAVATVSESTHTSESTSAVPPPREITPPVKLAGARRKREVAPSHSVTEGMNSEAPLRKKPRGVIAYANAKEIVEPRTLDQGSDSRRRKTGRSVKPTRKYGKRARGSSPAIAHPEVDYDEVPGVTKKTKPEPMPSAPQTRAATTRGANGKVDLVRPSTTAQVKPDPNAVNLSGSLASDHANEGHLIDSTDVCAIASTSNTSPMIQQPPTVPTTREKVTEGPAENPPIKRIIASPPPAKATAPVLQHASNKGLRKAKATKAPWEAAEFMATHARPGNDSTTTYVPPASDAISVDDDSVSSGSPPLYTYIEYLSPLKGSEDSVALVKTPVQESTPRKDVMMIDLTQDGTPVRKEKTSTRKQAMLVQMEAPDQKPDDAESLLRRPSATEVQGDDEGIDEIIRVDSAADGLAKDDAANIENSRKRHSVTFASRAELLSPSPTPASTRAHPRVQDAHHARDRLTSTVSFRARIRGIMLEYATGSPDPRARVSTPGLQKEPLVIEEEVLSPIPIQNFAEKPNPHSSYLALKGLPIPPKPNREENRTHHTSGGSSHALPKQLVMQQSDSRRNDRNASQGRQKHSTVDDDGSMQEIVNVLHDIQKVIINGISSKFDTVKKEVSLGRNRLLQDSIRDLLELSTKIARHFNAMIALEEEYAKFRRNATHHWENLIKSNEGTSAALIQALQEHDRSISSKAFPGSILPTNPAFMKMRRGA</sequence>
<dbReference type="EMBL" id="MU266329">
    <property type="protein sequence ID" value="KAH7930861.1"/>
    <property type="molecule type" value="Genomic_DNA"/>
</dbReference>
<name>A0ACB8BY28_9AGAM</name>
<evidence type="ECO:0000313" key="2">
    <source>
        <dbReference type="Proteomes" id="UP000790709"/>
    </source>
</evidence>
<keyword evidence="2" id="KW-1185">Reference proteome</keyword>
<comment type="caution">
    <text evidence="1">The sequence shown here is derived from an EMBL/GenBank/DDBJ whole genome shotgun (WGS) entry which is preliminary data.</text>
</comment>
<gene>
    <name evidence="1" type="ORF">BV22DRAFT_1115973</name>
</gene>
<accession>A0ACB8BY28</accession>
<dbReference type="Proteomes" id="UP000790709">
    <property type="component" value="Unassembled WGS sequence"/>
</dbReference>
<protein>
    <submittedName>
        <fullName evidence="1">Uncharacterized protein</fullName>
    </submittedName>
</protein>
<organism evidence="1 2">
    <name type="scientific">Leucogyrophana mollusca</name>
    <dbReference type="NCBI Taxonomy" id="85980"/>
    <lineage>
        <taxon>Eukaryota</taxon>
        <taxon>Fungi</taxon>
        <taxon>Dikarya</taxon>
        <taxon>Basidiomycota</taxon>
        <taxon>Agaricomycotina</taxon>
        <taxon>Agaricomycetes</taxon>
        <taxon>Agaricomycetidae</taxon>
        <taxon>Boletales</taxon>
        <taxon>Boletales incertae sedis</taxon>
        <taxon>Leucogyrophana</taxon>
    </lineage>
</organism>
<proteinExistence type="predicted"/>
<reference evidence="1" key="1">
    <citation type="journal article" date="2021" name="New Phytol.">
        <title>Evolutionary innovations through gain and loss of genes in the ectomycorrhizal Boletales.</title>
        <authorList>
            <person name="Wu G."/>
            <person name="Miyauchi S."/>
            <person name="Morin E."/>
            <person name="Kuo A."/>
            <person name="Drula E."/>
            <person name="Varga T."/>
            <person name="Kohler A."/>
            <person name="Feng B."/>
            <person name="Cao Y."/>
            <person name="Lipzen A."/>
            <person name="Daum C."/>
            <person name="Hundley H."/>
            <person name="Pangilinan J."/>
            <person name="Johnson J."/>
            <person name="Barry K."/>
            <person name="LaButti K."/>
            <person name="Ng V."/>
            <person name="Ahrendt S."/>
            <person name="Min B."/>
            <person name="Choi I.G."/>
            <person name="Park H."/>
            <person name="Plett J.M."/>
            <person name="Magnuson J."/>
            <person name="Spatafora J.W."/>
            <person name="Nagy L.G."/>
            <person name="Henrissat B."/>
            <person name="Grigoriev I.V."/>
            <person name="Yang Z.L."/>
            <person name="Xu J."/>
            <person name="Martin F.M."/>
        </authorList>
    </citation>
    <scope>NUCLEOTIDE SEQUENCE</scope>
    <source>
        <strain evidence="1">KUC20120723A-06</strain>
    </source>
</reference>
<evidence type="ECO:0000313" key="1">
    <source>
        <dbReference type="EMBL" id="KAH7930861.1"/>
    </source>
</evidence>